<organism evidence="5 6">
    <name type="scientific">Puccinia sorghi</name>
    <dbReference type="NCBI Taxonomy" id="27349"/>
    <lineage>
        <taxon>Eukaryota</taxon>
        <taxon>Fungi</taxon>
        <taxon>Dikarya</taxon>
        <taxon>Basidiomycota</taxon>
        <taxon>Pucciniomycotina</taxon>
        <taxon>Pucciniomycetes</taxon>
        <taxon>Pucciniales</taxon>
        <taxon>Pucciniaceae</taxon>
        <taxon>Puccinia</taxon>
    </lineage>
</organism>
<dbReference type="InterPro" id="IPR016181">
    <property type="entry name" value="Acyl_CoA_acyltransferase"/>
</dbReference>
<keyword evidence="1 5" id="KW-0808">Transferase</keyword>
<proteinExistence type="inferred from homology"/>
<dbReference type="GO" id="GO:0004596">
    <property type="term" value="F:protein-N-terminal amino-acid acetyltransferase activity"/>
    <property type="evidence" value="ECO:0007669"/>
    <property type="project" value="InterPro"/>
</dbReference>
<dbReference type="VEuPathDB" id="FungiDB:VP01_3132g2"/>
<dbReference type="OrthoDB" id="249099at2759"/>
<dbReference type="InterPro" id="IPR000182">
    <property type="entry name" value="GNAT_dom"/>
</dbReference>
<evidence type="ECO:0000256" key="3">
    <source>
        <dbReference type="ARBA" id="ARBA00024025"/>
    </source>
</evidence>
<evidence type="ECO:0000256" key="2">
    <source>
        <dbReference type="ARBA" id="ARBA00023315"/>
    </source>
</evidence>
<dbReference type="AlphaFoldDB" id="A0A0L6V0X6"/>
<dbReference type="SUPFAM" id="SSF55729">
    <property type="entry name" value="Acyl-CoA N-acyltransferases (Nat)"/>
    <property type="match status" value="1"/>
</dbReference>
<evidence type="ECO:0000259" key="4">
    <source>
        <dbReference type="PROSITE" id="PS51186"/>
    </source>
</evidence>
<protein>
    <submittedName>
        <fullName evidence="5">Ribosomal-protein-alanine N-acetyltransferase</fullName>
    </submittedName>
</protein>
<name>A0A0L6V0X6_9BASI</name>
<gene>
    <name evidence="5" type="ORF">VP01_3132g2</name>
</gene>
<keyword evidence="6" id="KW-1185">Reference proteome</keyword>
<dbReference type="GO" id="GO:0031417">
    <property type="term" value="C:NatC complex"/>
    <property type="evidence" value="ECO:0007669"/>
    <property type="project" value="TreeGrafter"/>
</dbReference>
<sequence length="185" mass="21400">MTEQCKQAVAFRPYDADSEDLNQIINLVESELSEPYIIVELSLLFNQRIYKDSAHFFFEEAVGAHHADPPPRAIGAIVCKQDVHRGKLNRGYIAMLTIKKEARMKGIARRLVQMAMQRMIADGAQEIVLETEFDNRAALAFYQKLGFIREKRLYAFYLNHKDAFRLVYPIDSHAPEHQDDHDPYT</sequence>
<evidence type="ECO:0000313" key="6">
    <source>
        <dbReference type="Proteomes" id="UP000037035"/>
    </source>
</evidence>
<dbReference type="PROSITE" id="PS51186">
    <property type="entry name" value="GNAT"/>
    <property type="match status" value="1"/>
</dbReference>
<comment type="caution">
    <text evidence="5">The sequence shown here is derived from an EMBL/GenBank/DDBJ whole genome shotgun (WGS) entry which is preliminary data.</text>
</comment>
<dbReference type="CDD" id="cd04301">
    <property type="entry name" value="NAT_SF"/>
    <property type="match status" value="1"/>
</dbReference>
<comment type="similarity">
    <text evidence="3">Belongs to the acetyltransferase family. MAK3 subfamily.</text>
</comment>
<dbReference type="EMBL" id="LAVV01008094">
    <property type="protein sequence ID" value="KNZ53795.1"/>
    <property type="molecule type" value="Genomic_DNA"/>
</dbReference>
<dbReference type="PANTHER" id="PTHR45896">
    <property type="entry name" value="N-ALPHA-ACETYLTRANSFERASE 30"/>
    <property type="match status" value="1"/>
</dbReference>
<reference evidence="5 6" key="1">
    <citation type="submission" date="2015-08" db="EMBL/GenBank/DDBJ databases">
        <title>Next Generation Sequencing and Analysis of the Genome of Puccinia sorghi L Schw, the Causal Agent of Maize Common Rust.</title>
        <authorList>
            <person name="Rochi L."/>
            <person name="Burguener G."/>
            <person name="Darino M."/>
            <person name="Turjanski A."/>
            <person name="Kreff E."/>
            <person name="Dieguez M.J."/>
            <person name="Sacco F."/>
        </authorList>
    </citation>
    <scope>NUCLEOTIDE SEQUENCE [LARGE SCALE GENOMIC DNA]</scope>
    <source>
        <strain evidence="5 6">RO10H11247</strain>
    </source>
</reference>
<dbReference type="InterPro" id="IPR044542">
    <property type="entry name" value="NAA30-like"/>
</dbReference>
<evidence type="ECO:0000313" key="5">
    <source>
        <dbReference type="EMBL" id="KNZ53795.1"/>
    </source>
</evidence>
<keyword evidence="2" id="KW-0012">Acyltransferase</keyword>
<dbReference type="Pfam" id="PF00583">
    <property type="entry name" value="Acetyltransf_1"/>
    <property type="match status" value="1"/>
</dbReference>
<dbReference type="STRING" id="27349.A0A0L6V0X6"/>
<evidence type="ECO:0000256" key="1">
    <source>
        <dbReference type="ARBA" id="ARBA00022679"/>
    </source>
</evidence>
<feature type="domain" description="N-acetyltransferase" evidence="4">
    <location>
        <begin position="9"/>
        <end position="171"/>
    </location>
</feature>
<dbReference type="Proteomes" id="UP000037035">
    <property type="component" value="Unassembled WGS sequence"/>
</dbReference>
<dbReference type="PANTHER" id="PTHR45896:SF1">
    <property type="entry name" value="N-ALPHA-ACETYLTRANSFERASE 30"/>
    <property type="match status" value="1"/>
</dbReference>
<accession>A0A0L6V0X6</accession>
<dbReference type="Gene3D" id="3.40.630.30">
    <property type="match status" value="1"/>
</dbReference>